<accession>A0A4R8RUK2</accession>
<evidence type="ECO:0000313" key="4">
    <source>
        <dbReference type="Proteomes" id="UP000295117"/>
    </source>
</evidence>
<feature type="region of interest" description="Disordered" evidence="1">
    <location>
        <begin position="1"/>
        <end position="25"/>
    </location>
</feature>
<keyword evidence="2" id="KW-0812">Transmembrane</keyword>
<dbReference type="Gene3D" id="2.130.10.10">
    <property type="entry name" value="YVTN repeat-like/Quinoprotein amine dehydrogenase"/>
    <property type="match status" value="1"/>
</dbReference>
<dbReference type="RefSeq" id="WP_134072917.1">
    <property type="nucleotide sequence ID" value="NZ_PECH01000009.1"/>
</dbReference>
<keyword evidence="2" id="KW-1133">Transmembrane helix</keyword>
<dbReference type="Proteomes" id="UP000295117">
    <property type="component" value="Unassembled WGS sequence"/>
</dbReference>
<evidence type="ECO:0000256" key="2">
    <source>
        <dbReference type="SAM" id="Phobius"/>
    </source>
</evidence>
<evidence type="ECO:0000313" key="3">
    <source>
        <dbReference type="EMBL" id="TDZ78086.1"/>
    </source>
</evidence>
<keyword evidence="2" id="KW-0472">Membrane</keyword>
<reference evidence="3 4" key="1">
    <citation type="journal article" date="2019" name="Sci. Rep.">
        <title>Extended insight into the Mycobacterium chelonae-abscessus complex through whole genome sequencing of Mycobacterium salmoniphilum outbreak and Mycobacterium salmoniphilum-like strains.</title>
        <authorList>
            <person name="Behra P.R.K."/>
            <person name="Das S."/>
            <person name="Pettersson B.M.F."/>
            <person name="Shirreff L."/>
            <person name="DuCote T."/>
            <person name="Jacobsson K.G."/>
            <person name="Ennis D.G."/>
            <person name="Kirsebom L.A."/>
        </authorList>
    </citation>
    <scope>NUCLEOTIDE SEQUENCE [LARGE SCALE GENOMIC DNA]</scope>
    <source>
        <strain evidence="3 4">DE 4585</strain>
    </source>
</reference>
<feature type="transmembrane region" description="Helical" evidence="2">
    <location>
        <begin position="33"/>
        <end position="52"/>
    </location>
</feature>
<name>A0A4R8RUK2_9MYCO</name>
<proteinExistence type="predicted"/>
<gene>
    <name evidence="3" type="ORF">DE4585_03922</name>
</gene>
<organism evidence="3 4">
    <name type="scientific">Mycobacteroides salmoniphilum</name>
    <dbReference type="NCBI Taxonomy" id="404941"/>
    <lineage>
        <taxon>Bacteria</taxon>
        <taxon>Bacillati</taxon>
        <taxon>Actinomycetota</taxon>
        <taxon>Actinomycetes</taxon>
        <taxon>Mycobacteriales</taxon>
        <taxon>Mycobacteriaceae</taxon>
        <taxon>Mycobacteroides</taxon>
    </lineage>
</organism>
<dbReference type="EMBL" id="PECH01000009">
    <property type="protein sequence ID" value="TDZ78086.1"/>
    <property type="molecule type" value="Genomic_DNA"/>
</dbReference>
<dbReference type="InterPro" id="IPR015943">
    <property type="entry name" value="WD40/YVTN_repeat-like_dom_sf"/>
</dbReference>
<comment type="caution">
    <text evidence="3">The sequence shown here is derived from an EMBL/GenBank/DDBJ whole genome shotgun (WGS) entry which is preliminary data.</text>
</comment>
<sequence>MSGSPGVPGQFQWDQPEVPPAPKVGQPRRWGRWALVIAVVVIVASGITALVWRTRGADPTPGQAGSIGTPPELLVGFPLNRQPVPKGWSLSTADIGLPPQATAGSVFARNGQIAYYLVGCSREECGEKNSWVYGVDTATGALTFPPVTLPGYNLIGECYGNGPGVALCLGQGKQPSEPGTVWIIDLDHGKITFTGPSNLRHAGTGGVGPEPKLRRLGAVKNESRLVAGVKGQGIYGIGAQGELTWHVPGGDVPASPELASGEDIPASPLVVVAPNLVANPSDTSYRVFSVADGRDLTPQPPPGTSFDKAVAYNGGFAYEFSTGLQKSGILFYDTNGTQVGRADGTLYLLKSAETPAALDQKKRQWRFFSSTGQPVLSIPATTEVTKFRTIGTKLYIQTRERGPDESWQQWDLRTGTAGPTCKAHLLPLDYVASDGITAIWLDPYKSPAVKEAVDLNTCQTAWTTPVFGGEYFEKVGPRLIGSVNEGKTLVELGAPA</sequence>
<evidence type="ECO:0000256" key="1">
    <source>
        <dbReference type="SAM" id="MobiDB-lite"/>
    </source>
</evidence>
<dbReference type="AlphaFoldDB" id="A0A4R8RUK2"/>
<protein>
    <submittedName>
        <fullName evidence="3">Uncharacterized protein</fullName>
    </submittedName>
</protein>